<dbReference type="GO" id="GO:0005737">
    <property type="term" value="C:cytoplasm"/>
    <property type="evidence" value="ECO:0007669"/>
    <property type="project" value="TreeGrafter"/>
</dbReference>
<dbReference type="PANTHER" id="PTHR22662">
    <property type="entry name" value="TIRAP"/>
    <property type="match status" value="1"/>
</dbReference>
<dbReference type="SMART" id="SM00255">
    <property type="entry name" value="TIR"/>
    <property type="match status" value="1"/>
</dbReference>
<dbReference type="Ensembl" id="ENSCCRT00015007010.1">
    <property type="protein sequence ID" value="ENSCCRP00015006736.1"/>
    <property type="gene ID" value="ENSCCRG00015003413.1"/>
</dbReference>
<accession>A0A8C1SG53</accession>
<feature type="domain" description="TIR" evidence="2">
    <location>
        <begin position="79"/>
        <end position="208"/>
    </location>
</feature>
<feature type="region of interest" description="Disordered" evidence="1">
    <location>
        <begin position="20"/>
        <end position="52"/>
    </location>
</feature>
<protein>
    <submittedName>
        <fullName evidence="3">Toll-interleukin 1 receptor (TIR) domain containing adaptor protein</fullName>
    </submittedName>
</protein>
<dbReference type="GO" id="GO:0043123">
    <property type="term" value="P:positive regulation of canonical NF-kappaB signal transduction"/>
    <property type="evidence" value="ECO:0007669"/>
    <property type="project" value="TreeGrafter"/>
</dbReference>
<dbReference type="GO" id="GO:0035663">
    <property type="term" value="F:Toll-like receptor 2 binding"/>
    <property type="evidence" value="ECO:0007669"/>
    <property type="project" value="TreeGrafter"/>
</dbReference>
<dbReference type="GO" id="GO:2000343">
    <property type="term" value="P:positive regulation of chemokine (C-X-C motif) ligand 2 production"/>
    <property type="evidence" value="ECO:0007669"/>
    <property type="project" value="TreeGrafter"/>
</dbReference>
<proteinExistence type="predicted"/>
<evidence type="ECO:0000313" key="3">
    <source>
        <dbReference type="Ensembl" id="ENSCCRP00015006736.1"/>
    </source>
</evidence>
<organism evidence="3 4">
    <name type="scientific">Cyprinus carpio</name>
    <name type="common">Common carp</name>
    <dbReference type="NCBI Taxonomy" id="7962"/>
    <lineage>
        <taxon>Eukaryota</taxon>
        <taxon>Metazoa</taxon>
        <taxon>Chordata</taxon>
        <taxon>Craniata</taxon>
        <taxon>Vertebrata</taxon>
        <taxon>Euteleostomi</taxon>
        <taxon>Actinopterygii</taxon>
        <taxon>Neopterygii</taxon>
        <taxon>Teleostei</taxon>
        <taxon>Ostariophysi</taxon>
        <taxon>Cypriniformes</taxon>
        <taxon>Cyprinidae</taxon>
        <taxon>Cyprininae</taxon>
        <taxon>Cyprinus</taxon>
    </lineage>
</organism>
<evidence type="ECO:0000313" key="4">
    <source>
        <dbReference type="Proteomes" id="UP000694700"/>
    </source>
</evidence>
<dbReference type="GO" id="GO:0032760">
    <property type="term" value="P:positive regulation of tumor necrosis factor production"/>
    <property type="evidence" value="ECO:0007669"/>
    <property type="project" value="TreeGrafter"/>
</dbReference>
<dbReference type="Proteomes" id="UP000694700">
    <property type="component" value="Unplaced"/>
</dbReference>
<evidence type="ECO:0000256" key="1">
    <source>
        <dbReference type="SAM" id="MobiDB-lite"/>
    </source>
</evidence>
<feature type="compositionally biased region" description="Low complexity" evidence="1">
    <location>
        <begin position="37"/>
        <end position="52"/>
    </location>
</feature>
<dbReference type="InterPro" id="IPR000157">
    <property type="entry name" value="TIR_dom"/>
</dbReference>
<dbReference type="AlphaFoldDB" id="A0A8C1SG53"/>
<dbReference type="Pfam" id="PF13676">
    <property type="entry name" value="TIR_2"/>
    <property type="match status" value="1"/>
</dbReference>
<dbReference type="PROSITE" id="PS50104">
    <property type="entry name" value="TIR"/>
    <property type="match status" value="1"/>
</dbReference>
<dbReference type="PANTHER" id="PTHR22662:SF0">
    <property type="entry name" value="TOLL_INTERLEUKIN-1 RECEPTOR DOMAIN-CONTAINING ADAPTER PROTEIN"/>
    <property type="match status" value="1"/>
</dbReference>
<dbReference type="Gene3D" id="3.40.50.10140">
    <property type="entry name" value="Toll/interleukin-1 receptor homology (TIR) domain"/>
    <property type="match status" value="1"/>
</dbReference>
<dbReference type="SUPFAM" id="SSF52200">
    <property type="entry name" value="Toll/Interleukin receptor TIR domain"/>
    <property type="match status" value="1"/>
</dbReference>
<dbReference type="GO" id="GO:0005886">
    <property type="term" value="C:plasma membrane"/>
    <property type="evidence" value="ECO:0007669"/>
    <property type="project" value="TreeGrafter"/>
</dbReference>
<name>A0A8C1SG53_CYPCA</name>
<sequence length="257" mass="28966">MEENRFSSITGWFRQHFGKQRNDLDQVKPGKCSQTCSSGHAPSSSSSSSSSVISSISAKPSASDQPLPSVLSSPFRSSLRFDVFVCHNDEDSDLAQSLASFLEAPSNGLRCYLQERDCPAGGAVSTELLQAVQDSHCWLLLVTPNFVKDDWCLYQMHQVLSEGPMSQRIIPAVVNMPRSQLPPELRFLFTVDLNTNKEFGYTLVYKAVLHCEYFLSSIECFHDMSFLSIQFKFICIVLFTIQINAKQLYRKLSFYNI</sequence>
<dbReference type="InterPro" id="IPR035897">
    <property type="entry name" value="Toll_tir_struct_dom_sf"/>
</dbReference>
<dbReference type="InterPro" id="IPR017279">
    <property type="entry name" value="Tol-interleuk_rcpt_adapt_Tirap"/>
</dbReference>
<evidence type="ECO:0000259" key="2">
    <source>
        <dbReference type="PROSITE" id="PS50104"/>
    </source>
</evidence>
<reference evidence="3" key="1">
    <citation type="submission" date="2025-08" db="UniProtKB">
        <authorList>
            <consortium name="Ensembl"/>
        </authorList>
    </citation>
    <scope>IDENTIFICATION</scope>
</reference>
<dbReference type="GO" id="GO:0035662">
    <property type="term" value="F:Toll-like receptor 4 binding"/>
    <property type="evidence" value="ECO:0007669"/>
    <property type="project" value="TreeGrafter"/>
</dbReference>
<dbReference type="GO" id="GO:0034142">
    <property type="term" value="P:toll-like receptor 4 signaling pathway"/>
    <property type="evidence" value="ECO:0007669"/>
    <property type="project" value="TreeGrafter"/>
</dbReference>